<dbReference type="RefSeq" id="WP_079543467.1">
    <property type="nucleotide sequence ID" value="NZ_LT670844.1"/>
</dbReference>
<sequence length="63" mass="7588">MSVENMPDERLAHFYENVRQQVEADRANKCQFTVGPTVREYADRLRDEMIRRRLKHAPIEWPS</sequence>
<name>A0A1M7BRF1_9BRAD</name>
<evidence type="ECO:0000313" key="2">
    <source>
        <dbReference type="Proteomes" id="UP000189935"/>
    </source>
</evidence>
<gene>
    <name evidence="1" type="ORF">SAMN05444159_6245</name>
</gene>
<dbReference type="Proteomes" id="UP000189935">
    <property type="component" value="Chromosome I"/>
</dbReference>
<organism evidence="1 2">
    <name type="scientific">Bradyrhizobium lablabi</name>
    <dbReference type="NCBI Taxonomy" id="722472"/>
    <lineage>
        <taxon>Bacteria</taxon>
        <taxon>Pseudomonadati</taxon>
        <taxon>Pseudomonadota</taxon>
        <taxon>Alphaproteobacteria</taxon>
        <taxon>Hyphomicrobiales</taxon>
        <taxon>Nitrobacteraceae</taxon>
        <taxon>Bradyrhizobium</taxon>
    </lineage>
</organism>
<protein>
    <submittedName>
        <fullName evidence="1">Uncharacterized protein</fullName>
    </submittedName>
</protein>
<dbReference type="EMBL" id="LT670844">
    <property type="protein sequence ID" value="SHL57159.1"/>
    <property type="molecule type" value="Genomic_DNA"/>
</dbReference>
<proteinExistence type="predicted"/>
<evidence type="ECO:0000313" key="1">
    <source>
        <dbReference type="EMBL" id="SHL57159.1"/>
    </source>
</evidence>
<dbReference type="OrthoDB" id="8247801at2"/>
<dbReference type="AlphaFoldDB" id="A0A1M7BRF1"/>
<reference evidence="1 2" key="1">
    <citation type="submission" date="2016-11" db="EMBL/GenBank/DDBJ databases">
        <authorList>
            <person name="Jaros S."/>
            <person name="Januszkiewicz K."/>
            <person name="Wedrychowicz H."/>
        </authorList>
    </citation>
    <scope>NUCLEOTIDE SEQUENCE [LARGE SCALE GENOMIC DNA]</scope>
    <source>
        <strain evidence="1 2">GAS499</strain>
    </source>
</reference>
<accession>A0A1M7BRF1</accession>